<dbReference type="AlphaFoldDB" id="A0ABD2PZR4"/>
<dbReference type="PROSITE" id="PS00107">
    <property type="entry name" value="PROTEIN_KINASE_ATP"/>
    <property type="match status" value="1"/>
</dbReference>
<keyword evidence="7" id="KW-0808">Transferase</keyword>
<dbReference type="SUPFAM" id="SSF56112">
    <property type="entry name" value="Protein kinase-like (PK-like)"/>
    <property type="match status" value="1"/>
</dbReference>
<feature type="binding site" evidence="3">
    <location>
        <position position="23"/>
    </location>
    <ligand>
        <name>ATP</name>
        <dbReference type="ChEBI" id="CHEBI:30616"/>
    </ligand>
</feature>
<dbReference type="PANTHER" id="PTHR44329:SF293">
    <property type="entry name" value="MITOGEN-ACTIVATED PROTEIN KINASE KINASE KINASE"/>
    <property type="match status" value="1"/>
</dbReference>
<proteinExistence type="inferred from homology"/>
<dbReference type="InterPro" id="IPR017441">
    <property type="entry name" value="Protein_kinase_ATP_BS"/>
</dbReference>
<dbReference type="PROSITE" id="PS00108">
    <property type="entry name" value="PROTEIN_KINASE_ST"/>
    <property type="match status" value="1"/>
</dbReference>
<dbReference type="GO" id="GO:0004674">
    <property type="term" value="F:protein serine/threonine kinase activity"/>
    <property type="evidence" value="ECO:0007669"/>
    <property type="project" value="UniProtKB-KW"/>
</dbReference>
<evidence type="ECO:0000256" key="1">
    <source>
        <dbReference type="ARBA" id="ARBA00022741"/>
    </source>
</evidence>
<dbReference type="Pfam" id="PF00069">
    <property type="entry name" value="Pkinase"/>
    <property type="match status" value="1"/>
</dbReference>
<comment type="similarity">
    <text evidence="4">Belongs to the protein kinase superfamily.</text>
</comment>
<sequence>AIGTGSYGYVYQGLLKDEPVAIKLIRGFSKSQKRDKEASYLSRLRHENVVTFYGIAMLEDHLAIIMEMAHGGSLNRVVEAQPKLSPLVLFDWAKQIVSGMEYLHYDAHIHHRDLKTANILIREYLPDELNDQTLQGKVLLISDFGMASDASNPCNRQSKVGTVAYAAPEVNRQEGFFEGSDVWSFGVILWELLCLEPPYSLLEAAFVKYRIASQQLRLFIPESLDCEAPAPFINQDDIGAPTLFRNLLNECWHFNPALRPNFRMIRQSLLAAEFEPFMALSAEQLCQIQHNWRQQIQRYMDQFSRDSIISQDTVRQSYVEEEFGTHLVEVVNPWDKSSQQDLLEELEEPPKPVVKKKQRRYGFRRLFVDDGKPTISKPISMQHLLHVDKETGIIHAGNGLHDLSQEIKECLQSRTDLDDYSESYPRGEKIHSCDHLTELEPSDSVECLSLTKSLPDLLNDDNYAYPSKETSSDKRKSRTMDARNVQTFMENQKS</sequence>
<feature type="domain" description="Protein kinase" evidence="6">
    <location>
        <begin position="1"/>
        <end position="278"/>
    </location>
</feature>
<keyword evidence="2 3" id="KW-0067">ATP-binding</keyword>
<dbReference type="GO" id="GO:0005524">
    <property type="term" value="F:ATP binding"/>
    <property type="evidence" value="ECO:0007669"/>
    <property type="project" value="UniProtKB-UniRule"/>
</dbReference>
<feature type="region of interest" description="Disordered" evidence="5">
    <location>
        <begin position="459"/>
        <end position="494"/>
    </location>
</feature>
<dbReference type="PANTHER" id="PTHR44329">
    <property type="entry name" value="SERINE/THREONINE-PROTEIN KINASE TNNI3K-RELATED"/>
    <property type="match status" value="1"/>
</dbReference>
<dbReference type="InterPro" id="IPR011009">
    <property type="entry name" value="Kinase-like_dom_sf"/>
</dbReference>
<dbReference type="Gene3D" id="1.10.510.10">
    <property type="entry name" value="Transferase(Phosphotransferase) domain 1"/>
    <property type="match status" value="1"/>
</dbReference>
<keyword evidence="7" id="KW-0418">Kinase</keyword>
<evidence type="ECO:0000256" key="2">
    <source>
        <dbReference type="ARBA" id="ARBA00022840"/>
    </source>
</evidence>
<protein>
    <submittedName>
        <fullName evidence="7">Mitogen-activated protein kinase kinase kinase 9</fullName>
    </submittedName>
</protein>
<comment type="caution">
    <text evidence="7">The sequence shown here is derived from an EMBL/GenBank/DDBJ whole genome shotgun (WGS) entry which is preliminary data.</text>
</comment>
<dbReference type="SMART" id="SM00220">
    <property type="entry name" value="S_TKc"/>
    <property type="match status" value="1"/>
</dbReference>
<evidence type="ECO:0000256" key="3">
    <source>
        <dbReference type="PROSITE-ProRule" id="PRU10141"/>
    </source>
</evidence>
<dbReference type="EMBL" id="JBJKFK010001520">
    <property type="protein sequence ID" value="KAL3312872.1"/>
    <property type="molecule type" value="Genomic_DNA"/>
</dbReference>
<accession>A0ABD2PZR4</accession>
<keyword evidence="8" id="KW-1185">Reference proteome</keyword>
<keyword evidence="1 3" id="KW-0547">Nucleotide-binding</keyword>
<feature type="compositionally biased region" description="Polar residues" evidence="5">
    <location>
        <begin position="484"/>
        <end position="494"/>
    </location>
</feature>
<evidence type="ECO:0000256" key="4">
    <source>
        <dbReference type="RuleBase" id="RU000304"/>
    </source>
</evidence>
<dbReference type="InterPro" id="IPR000719">
    <property type="entry name" value="Prot_kinase_dom"/>
</dbReference>
<evidence type="ECO:0000256" key="5">
    <source>
        <dbReference type="SAM" id="MobiDB-lite"/>
    </source>
</evidence>
<reference evidence="7 8" key="1">
    <citation type="submission" date="2024-11" db="EMBL/GenBank/DDBJ databases">
        <title>Adaptive evolution of stress response genes in parasites aligns with host niche diversity.</title>
        <authorList>
            <person name="Hahn C."/>
            <person name="Resl P."/>
        </authorList>
    </citation>
    <scope>NUCLEOTIDE SEQUENCE [LARGE SCALE GENOMIC DNA]</scope>
    <source>
        <strain evidence="7">EGGRZ-B1_66</strain>
        <tissue evidence="7">Body</tissue>
    </source>
</reference>
<dbReference type="InterPro" id="IPR051681">
    <property type="entry name" value="Ser/Thr_Kinases-Pseudokinases"/>
</dbReference>
<dbReference type="Gene3D" id="3.30.200.20">
    <property type="entry name" value="Phosphorylase Kinase, domain 1"/>
    <property type="match status" value="1"/>
</dbReference>
<dbReference type="InterPro" id="IPR008271">
    <property type="entry name" value="Ser/Thr_kinase_AS"/>
</dbReference>
<feature type="non-terminal residue" evidence="7">
    <location>
        <position position="1"/>
    </location>
</feature>
<dbReference type="Proteomes" id="UP001626550">
    <property type="component" value="Unassembled WGS sequence"/>
</dbReference>
<keyword evidence="4" id="KW-0723">Serine/threonine-protein kinase</keyword>
<gene>
    <name evidence="7" type="primary">MAP3K9</name>
    <name evidence="7" type="ORF">Ciccas_008534</name>
</gene>
<evidence type="ECO:0000313" key="7">
    <source>
        <dbReference type="EMBL" id="KAL3312872.1"/>
    </source>
</evidence>
<dbReference type="PROSITE" id="PS50011">
    <property type="entry name" value="PROTEIN_KINASE_DOM"/>
    <property type="match status" value="1"/>
</dbReference>
<evidence type="ECO:0000313" key="8">
    <source>
        <dbReference type="Proteomes" id="UP001626550"/>
    </source>
</evidence>
<name>A0ABD2PZR4_9PLAT</name>
<evidence type="ECO:0000259" key="6">
    <source>
        <dbReference type="PROSITE" id="PS50011"/>
    </source>
</evidence>
<organism evidence="7 8">
    <name type="scientific">Cichlidogyrus casuarinus</name>
    <dbReference type="NCBI Taxonomy" id="1844966"/>
    <lineage>
        <taxon>Eukaryota</taxon>
        <taxon>Metazoa</taxon>
        <taxon>Spiralia</taxon>
        <taxon>Lophotrochozoa</taxon>
        <taxon>Platyhelminthes</taxon>
        <taxon>Monogenea</taxon>
        <taxon>Monopisthocotylea</taxon>
        <taxon>Dactylogyridea</taxon>
        <taxon>Ancyrocephalidae</taxon>
        <taxon>Cichlidogyrus</taxon>
    </lineage>
</organism>
<feature type="compositionally biased region" description="Basic and acidic residues" evidence="5">
    <location>
        <begin position="470"/>
        <end position="481"/>
    </location>
</feature>